<dbReference type="Pfam" id="PF13424">
    <property type="entry name" value="TPR_12"/>
    <property type="match status" value="1"/>
</dbReference>
<evidence type="ECO:0000256" key="1">
    <source>
        <dbReference type="ARBA" id="ARBA00022737"/>
    </source>
</evidence>
<keyword evidence="1" id="KW-0677">Repeat</keyword>
<proteinExistence type="predicted"/>
<keyword evidence="2 3" id="KW-0802">TPR repeat</keyword>
<dbReference type="Proteomes" id="UP001295423">
    <property type="component" value="Unassembled WGS sequence"/>
</dbReference>
<dbReference type="PROSITE" id="PS50005">
    <property type="entry name" value="TPR"/>
    <property type="match status" value="3"/>
</dbReference>
<dbReference type="AlphaFoldDB" id="A0AAD2CRX4"/>
<name>A0AAD2CRX4_9STRA</name>
<evidence type="ECO:0000256" key="3">
    <source>
        <dbReference type="PROSITE-ProRule" id="PRU00339"/>
    </source>
</evidence>
<comment type="caution">
    <text evidence="4">The sequence shown here is derived from an EMBL/GenBank/DDBJ whole genome shotgun (WGS) entry which is preliminary data.</text>
</comment>
<organism evidence="4 5">
    <name type="scientific">Cylindrotheca closterium</name>
    <dbReference type="NCBI Taxonomy" id="2856"/>
    <lineage>
        <taxon>Eukaryota</taxon>
        <taxon>Sar</taxon>
        <taxon>Stramenopiles</taxon>
        <taxon>Ochrophyta</taxon>
        <taxon>Bacillariophyta</taxon>
        <taxon>Bacillariophyceae</taxon>
        <taxon>Bacillariophycidae</taxon>
        <taxon>Bacillariales</taxon>
        <taxon>Bacillariaceae</taxon>
        <taxon>Cylindrotheca</taxon>
    </lineage>
</organism>
<reference evidence="4" key="1">
    <citation type="submission" date="2023-08" db="EMBL/GenBank/DDBJ databases">
        <authorList>
            <person name="Audoor S."/>
            <person name="Bilcke G."/>
        </authorList>
    </citation>
    <scope>NUCLEOTIDE SEQUENCE</scope>
</reference>
<evidence type="ECO:0000256" key="2">
    <source>
        <dbReference type="ARBA" id="ARBA00022803"/>
    </source>
</evidence>
<dbReference type="EMBL" id="CAKOGP040001112">
    <property type="protein sequence ID" value="CAJ1942638.1"/>
    <property type="molecule type" value="Genomic_DNA"/>
</dbReference>
<dbReference type="InterPro" id="IPR019734">
    <property type="entry name" value="TPR_rpt"/>
</dbReference>
<feature type="repeat" description="TPR" evidence="3">
    <location>
        <begin position="59"/>
        <end position="92"/>
    </location>
</feature>
<gene>
    <name evidence="4" type="ORF">CYCCA115_LOCUS8047</name>
</gene>
<protein>
    <recommendedName>
        <fullName evidence="6">Kinesin light chain</fullName>
    </recommendedName>
</protein>
<dbReference type="SUPFAM" id="SSF48452">
    <property type="entry name" value="TPR-like"/>
    <property type="match status" value="1"/>
</dbReference>
<evidence type="ECO:0008006" key="6">
    <source>
        <dbReference type="Google" id="ProtNLM"/>
    </source>
</evidence>
<keyword evidence="5" id="KW-1185">Reference proteome</keyword>
<dbReference type="SMART" id="SM00028">
    <property type="entry name" value="TPR"/>
    <property type="match status" value="3"/>
</dbReference>
<sequence length="216" mass="24668">MTVIDVPLVESRLQSAKSALDLFYLHQRNSKPNEDVSGMISIKMGEKGVEKGLVDPEVAKLYDQLAYLLFEDARWDEAIELFEKRLEIEKKVLQCDDEPEMADTYRKFAMVLNRQGKFEEAMKQHQKALTINLHAFGSEHSSTATTYHCTGNVFYDQGKDEKSMQKYQKALKIRMKTLGADHSSSAITYHGLEKSCTDQASATTQCNTIKRRLRSF</sequence>
<evidence type="ECO:0000313" key="5">
    <source>
        <dbReference type="Proteomes" id="UP001295423"/>
    </source>
</evidence>
<dbReference type="Pfam" id="PF13374">
    <property type="entry name" value="TPR_10"/>
    <property type="match status" value="1"/>
</dbReference>
<evidence type="ECO:0000313" key="4">
    <source>
        <dbReference type="EMBL" id="CAJ1942638.1"/>
    </source>
</evidence>
<dbReference type="PANTHER" id="PTHR45641">
    <property type="entry name" value="TETRATRICOPEPTIDE REPEAT PROTEIN (AFU_ORTHOLOGUE AFUA_6G03870)"/>
    <property type="match status" value="1"/>
</dbReference>
<feature type="repeat" description="TPR" evidence="3">
    <location>
        <begin position="102"/>
        <end position="135"/>
    </location>
</feature>
<dbReference type="PANTHER" id="PTHR45641:SF1">
    <property type="entry name" value="AAA+ ATPASE DOMAIN-CONTAINING PROTEIN"/>
    <property type="match status" value="1"/>
</dbReference>
<dbReference type="Gene3D" id="1.25.40.10">
    <property type="entry name" value="Tetratricopeptide repeat domain"/>
    <property type="match status" value="1"/>
</dbReference>
<feature type="repeat" description="TPR" evidence="3">
    <location>
        <begin position="144"/>
        <end position="177"/>
    </location>
</feature>
<accession>A0AAD2CRX4</accession>
<dbReference type="InterPro" id="IPR011990">
    <property type="entry name" value="TPR-like_helical_dom_sf"/>
</dbReference>